<dbReference type="GO" id="GO:0019005">
    <property type="term" value="C:SCF ubiquitin ligase complex"/>
    <property type="evidence" value="ECO:0007669"/>
    <property type="project" value="TreeGrafter"/>
</dbReference>
<reference evidence="3" key="1">
    <citation type="submission" date="2022-12" db="EMBL/GenBank/DDBJ databases">
        <title>Genome assemblies of Blomia tropicalis.</title>
        <authorList>
            <person name="Cui Y."/>
        </authorList>
    </citation>
    <scope>NUCLEOTIDE SEQUENCE</scope>
    <source>
        <tissue evidence="3">Adult mites</tissue>
    </source>
</reference>
<dbReference type="InterPro" id="IPR055411">
    <property type="entry name" value="LRR_FXL15/At3g58940/PEG3-like"/>
</dbReference>
<organism evidence="3 4">
    <name type="scientific">Blomia tropicalis</name>
    <name type="common">Mite</name>
    <dbReference type="NCBI Taxonomy" id="40697"/>
    <lineage>
        <taxon>Eukaryota</taxon>
        <taxon>Metazoa</taxon>
        <taxon>Ecdysozoa</taxon>
        <taxon>Arthropoda</taxon>
        <taxon>Chelicerata</taxon>
        <taxon>Arachnida</taxon>
        <taxon>Acari</taxon>
        <taxon>Acariformes</taxon>
        <taxon>Sarcoptiformes</taxon>
        <taxon>Astigmata</taxon>
        <taxon>Glycyphagoidea</taxon>
        <taxon>Echimyopodidae</taxon>
        <taxon>Blomia</taxon>
    </lineage>
</organism>
<proteinExistence type="predicted"/>
<dbReference type="SMART" id="SM00367">
    <property type="entry name" value="LRR_CC"/>
    <property type="match status" value="5"/>
</dbReference>
<sequence>MDDFFRFIRLSSTRLFGSKRSRNNSSEMTRERSILSELQTKEQSSQSQPTYVITQCKHVPDTKWVEIEEQIEAKKSNLTGIVFLNPNFARTYYVPTNSFRCNYEDYTEYSSISSELLTLMKNGRYDNWMQAMIRIDSFFVSIHVCSAVLLLDKISSRCPNQTRISFHYYYLDDNLISYLVRCMPNVVSINLQNSIGLSPKAYGCFGMLPRLAHLNLSGTDLSENNLYKLLDGCHHLESLNISNNCAITGFCLSHAQVKHLKRLDIHDCWGITSKRIIEMVFGGMPNLLELLCNSGINNESLTKISGNCPNLIHLDISFEEFSYNDDSGYNLLSDSGFSSIANLTNLRLLRLRHIGKLTDNALSNILKSCSNLSELTLNLRHRHKLTDNALNEIGQHCLNLKYFESVHNHFIGKRCLENLSDLTKSLKCLVLRGNEMLLDTDTCALVKKCPNLRLLSLDGCKEVSDLTFMACILHARNIPADSEGYKAEFVVGLVCTAVDRSSLTDMLAELPSNLRIRASNQRYNKVHYNEFDGRKISELSLRDTFFPFYWYDFN</sequence>
<dbReference type="AlphaFoldDB" id="A0A9Q0M7L0"/>
<evidence type="ECO:0000256" key="1">
    <source>
        <dbReference type="SAM" id="MobiDB-lite"/>
    </source>
</evidence>
<feature type="compositionally biased region" description="Polar residues" evidence="1">
    <location>
        <begin position="36"/>
        <end position="46"/>
    </location>
</feature>
<comment type="caution">
    <text evidence="3">The sequence shown here is derived from an EMBL/GenBank/DDBJ whole genome shotgun (WGS) entry which is preliminary data.</text>
</comment>
<dbReference type="GO" id="GO:0031146">
    <property type="term" value="P:SCF-dependent proteasomal ubiquitin-dependent protein catabolic process"/>
    <property type="evidence" value="ECO:0007669"/>
    <property type="project" value="TreeGrafter"/>
</dbReference>
<dbReference type="InterPro" id="IPR006553">
    <property type="entry name" value="Leu-rich_rpt_Cys-con_subtyp"/>
</dbReference>
<feature type="region of interest" description="Disordered" evidence="1">
    <location>
        <begin position="19"/>
        <end position="46"/>
    </location>
</feature>
<dbReference type="SUPFAM" id="SSF52047">
    <property type="entry name" value="RNI-like"/>
    <property type="match status" value="1"/>
</dbReference>
<keyword evidence="4" id="KW-1185">Reference proteome</keyword>
<evidence type="ECO:0000313" key="4">
    <source>
        <dbReference type="Proteomes" id="UP001142055"/>
    </source>
</evidence>
<feature type="domain" description="F-box/LRR-repeat protein 15/At3g58940/PEG3-like LRR" evidence="2">
    <location>
        <begin position="206"/>
        <end position="294"/>
    </location>
</feature>
<evidence type="ECO:0000313" key="3">
    <source>
        <dbReference type="EMBL" id="KAJ6219417.1"/>
    </source>
</evidence>
<accession>A0A9Q0M7L0</accession>
<dbReference type="OMA" id="YFESVHN"/>
<dbReference type="PANTHER" id="PTHR13318">
    <property type="entry name" value="PARTNER OF PAIRED, ISOFORM B-RELATED"/>
    <property type="match status" value="1"/>
</dbReference>
<name>A0A9Q0M7L0_BLOTA</name>
<dbReference type="Proteomes" id="UP001142055">
    <property type="component" value="Chromosome 2"/>
</dbReference>
<dbReference type="InterPro" id="IPR032675">
    <property type="entry name" value="LRR_dom_sf"/>
</dbReference>
<dbReference type="Pfam" id="PF24758">
    <property type="entry name" value="LRR_At5g56370"/>
    <property type="match status" value="1"/>
</dbReference>
<dbReference type="Gene3D" id="3.80.10.10">
    <property type="entry name" value="Ribonuclease Inhibitor"/>
    <property type="match status" value="1"/>
</dbReference>
<evidence type="ECO:0000259" key="2">
    <source>
        <dbReference type="Pfam" id="PF24758"/>
    </source>
</evidence>
<gene>
    <name evidence="3" type="ORF">RDWZM_005229</name>
</gene>
<dbReference type="EMBL" id="JAPWDV010000002">
    <property type="protein sequence ID" value="KAJ6219417.1"/>
    <property type="molecule type" value="Genomic_DNA"/>
</dbReference>
<protein>
    <recommendedName>
        <fullName evidence="2">F-box/LRR-repeat protein 15/At3g58940/PEG3-like LRR domain-containing protein</fullName>
    </recommendedName>
</protein>